<evidence type="ECO:0000313" key="2">
    <source>
        <dbReference type="EMBL" id="KAJ7760255.1"/>
    </source>
</evidence>
<gene>
    <name evidence="2" type="ORF">DFH07DRAFT_939981</name>
</gene>
<evidence type="ECO:0000313" key="3">
    <source>
        <dbReference type="Proteomes" id="UP001215280"/>
    </source>
</evidence>
<keyword evidence="3" id="KW-1185">Reference proteome</keyword>
<keyword evidence="1" id="KW-0472">Membrane</keyword>
<name>A0AAD7JB85_9AGAR</name>
<comment type="caution">
    <text evidence="2">The sequence shown here is derived from an EMBL/GenBank/DDBJ whole genome shotgun (WGS) entry which is preliminary data.</text>
</comment>
<evidence type="ECO:0000256" key="1">
    <source>
        <dbReference type="SAM" id="Phobius"/>
    </source>
</evidence>
<feature type="transmembrane region" description="Helical" evidence="1">
    <location>
        <begin position="215"/>
        <end position="234"/>
    </location>
</feature>
<accession>A0AAD7JB85</accession>
<keyword evidence="1" id="KW-0812">Transmembrane</keyword>
<protein>
    <submittedName>
        <fullName evidence="2">Uncharacterized protein</fullName>
    </submittedName>
</protein>
<proteinExistence type="predicted"/>
<keyword evidence="1" id="KW-1133">Transmembrane helix</keyword>
<organism evidence="2 3">
    <name type="scientific">Mycena maculata</name>
    <dbReference type="NCBI Taxonomy" id="230809"/>
    <lineage>
        <taxon>Eukaryota</taxon>
        <taxon>Fungi</taxon>
        <taxon>Dikarya</taxon>
        <taxon>Basidiomycota</taxon>
        <taxon>Agaricomycotina</taxon>
        <taxon>Agaricomycetes</taxon>
        <taxon>Agaricomycetidae</taxon>
        <taxon>Agaricales</taxon>
        <taxon>Marasmiineae</taxon>
        <taxon>Mycenaceae</taxon>
        <taxon>Mycena</taxon>
    </lineage>
</organism>
<dbReference type="AlphaFoldDB" id="A0AAD7JB85"/>
<reference evidence="2" key="1">
    <citation type="submission" date="2023-03" db="EMBL/GenBank/DDBJ databases">
        <title>Massive genome expansion in bonnet fungi (Mycena s.s.) driven by repeated elements and novel gene families across ecological guilds.</title>
        <authorList>
            <consortium name="Lawrence Berkeley National Laboratory"/>
            <person name="Harder C.B."/>
            <person name="Miyauchi S."/>
            <person name="Viragh M."/>
            <person name="Kuo A."/>
            <person name="Thoen E."/>
            <person name="Andreopoulos B."/>
            <person name="Lu D."/>
            <person name="Skrede I."/>
            <person name="Drula E."/>
            <person name="Henrissat B."/>
            <person name="Morin E."/>
            <person name="Kohler A."/>
            <person name="Barry K."/>
            <person name="LaButti K."/>
            <person name="Morin E."/>
            <person name="Salamov A."/>
            <person name="Lipzen A."/>
            <person name="Mereny Z."/>
            <person name="Hegedus B."/>
            <person name="Baldrian P."/>
            <person name="Stursova M."/>
            <person name="Weitz H."/>
            <person name="Taylor A."/>
            <person name="Grigoriev I.V."/>
            <person name="Nagy L.G."/>
            <person name="Martin F."/>
            <person name="Kauserud H."/>
        </authorList>
    </citation>
    <scope>NUCLEOTIDE SEQUENCE</scope>
    <source>
        <strain evidence="2">CBHHK188m</strain>
    </source>
</reference>
<sequence length="284" mass="31037">MDFVGGVMGIRETSRGHGAPHSLRTILLPIQNGEAASFESFGPQWGGKNQCKRAKEPGGRLARLLPLWDFAEKKIQIHNFGSESIHSYLPASMGLTKPNYAKVAEYPVSDNSPQILLRSWCNLGLYLTPFLGIHSRLSRIVFEQPLILSSSCLLCLAHRGARIPPDPVVSSAGAAASIASVTRRLFRLTTGWNRDATQTKTKAPEEPKRIRSSSWFSLILAIIAGILASILAPWPSLSVAAGCKFGNNVASMAVHHDQRPVSEDLLDLYVDQQIERGSAETEKK</sequence>
<dbReference type="EMBL" id="JARJLG010000049">
    <property type="protein sequence ID" value="KAJ7760255.1"/>
    <property type="molecule type" value="Genomic_DNA"/>
</dbReference>
<dbReference type="Proteomes" id="UP001215280">
    <property type="component" value="Unassembled WGS sequence"/>
</dbReference>